<feature type="compositionally biased region" description="Acidic residues" evidence="1">
    <location>
        <begin position="251"/>
        <end position="279"/>
    </location>
</feature>
<name>A0A0G4GPL2_9ALVE</name>
<evidence type="ECO:0000313" key="2">
    <source>
        <dbReference type="EMBL" id="CEM32178.1"/>
    </source>
</evidence>
<organism evidence="2">
    <name type="scientific">Chromera velia CCMP2878</name>
    <dbReference type="NCBI Taxonomy" id="1169474"/>
    <lineage>
        <taxon>Eukaryota</taxon>
        <taxon>Sar</taxon>
        <taxon>Alveolata</taxon>
        <taxon>Colpodellida</taxon>
        <taxon>Chromeraceae</taxon>
        <taxon>Chromera</taxon>
    </lineage>
</organism>
<sequence length="389" mass="43906">MARHKCVPDKDELLRREQGLSASEDGEGGGGEEDGFGLSDRLWTIYETAKNTVWNAAGSLRQSLPAKTRELVVYYLKLGTLMLASRGYVTADAGYDILLAEESLKIVYNRYSEVSQKLSRTHLIYPLPAACLIVPEILAFCNDPFREVSDDECAVLGKPKLTNDGRFCSVGSLSGDKAIVRLLKLCSAEGYPICVTQFETMLTKTQQAESTAEEISRDIDAVRRPAKAIAKRLQRELFAVEERSGSSSEQTEQELEEEDADEEEETWFDVEEYIEQEETENWKKQNTKTPEGLRKRKITQETVKVDSAPTRSERNYDDDDSEEFYDMTEFDSTGYMPVWKGQQQKKKFQKVKTSFLQTVKNRKAGNLRSSALQMGAGDGNIDACRCPLR</sequence>
<reference evidence="2" key="1">
    <citation type="submission" date="2014-11" db="EMBL/GenBank/DDBJ databases">
        <authorList>
            <person name="Otto D Thomas"/>
            <person name="Naeem Raeece"/>
        </authorList>
    </citation>
    <scope>NUCLEOTIDE SEQUENCE</scope>
</reference>
<dbReference type="EMBL" id="CDMZ01001413">
    <property type="protein sequence ID" value="CEM32178.1"/>
    <property type="molecule type" value="Genomic_DNA"/>
</dbReference>
<proteinExistence type="predicted"/>
<evidence type="ECO:0000256" key="1">
    <source>
        <dbReference type="SAM" id="MobiDB-lite"/>
    </source>
</evidence>
<dbReference type="VEuPathDB" id="CryptoDB:Cvel_5010"/>
<gene>
    <name evidence="2" type="ORF">Cvel_5010</name>
</gene>
<dbReference type="AlphaFoldDB" id="A0A0G4GPL2"/>
<feature type="region of interest" description="Disordered" evidence="1">
    <location>
        <begin position="240"/>
        <end position="299"/>
    </location>
</feature>
<protein>
    <submittedName>
        <fullName evidence="2">Uncharacterized protein</fullName>
    </submittedName>
</protein>
<accession>A0A0G4GPL2</accession>